<dbReference type="Gene3D" id="3.40.1680.10">
    <property type="entry name" value="yp_829618.1 domain like"/>
    <property type="match status" value="1"/>
</dbReference>
<keyword evidence="3" id="KW-1185">Reference proteome</keyword>
<dbReference type="InterPro" id="IPR056695">
    <property type="entry name" value="DUF7793"/>
</dbReference>
<name>A0A2Z4IFM8_9BACT</name>
<protein>
    <recommendedName>
        <fullName evidence="1">DUF7793 domain-containing protein</fullName>
    </recommendedName>
</protein>
<dbReference type="Gene3D" id="3.40.970.30">
    <property type="entry name" value="yp_829618.1 like domains"/>
    <property type="match status" value="1"/>
</dbReference>
<proteinExistence type="predicted"/>
<dbReference type="AlphaFoldDB" id="A0A2Z4IFM8"/>
<dbReference type="RefSeq" id="WP_112782900.1">
    <property type="nucleotide sequence ID" value="NZ_CP030041.1"/>
</dbReference>
<gene>
    <name evidence="2" type="ORF">DN752_04765</name>
</gene>
<dbReference type="Proteomes" id="UP000248688">
    <property type="component" value="Chromosome"/>
</dbReference>
<reference evidence="2 3" key="1">
    <citation type="submission" date="2018-06" db="EMBL/GenBank/DDBJ databases">
        <title>Echinicola strongylocentroti sp. nov., isolated from a sea urchin Strongylocentrotus intermedius.</title>
        <authorList>
            <person name="Bae S.S."/>
        </authorList>
    </citation>
    <scope>NUCLEOTIDE SEQUENCE [LARGE SCALE GENOMIC DNA]</scope>
    <source>
        <strain evidence="2 3">MEBiC08714</strain>
    </source>
</reference>
<sequence length="128" mass="14149">MNSTTTATQELTLLNNGIIYCKVLPNKFLELNDGKENLKAVSELSQGKPAAVLIDISRATGISKECRDLFASTQCADIQYAVGIVAQTVYSNLIGSFFLGFNKPLFPVRMFTEHSIAIEWLKTIEDDE</sequence>
<dbReference type="OrthoDB" id="957652at2"/>
<dbReference type="EMBL" id="CP030041">
    <property type="protein sequence ID" value="AWW29500.1"/>
    <property type="molecule type" value="Genomic_DNA"/>
</dbReference>
<evidence type="ECO:0000313" key="3">
    <source>
        <dbReference type="Proteomes" id="UP000248688"/>
    </source>
</evidence>
<feature type="domain" description="DUF7793" evidence="1">
    <location>
        <begin position="14"/>
        <end position="124"/>
    </location>
</feature>
<evidence type="ECO:0000259" key="1">
    <source>
        <dbReference type="Pfam" id="PF25056"/>
    </source>
</evidence>
<evidence type="ECO:0000313" key="2">
    <source>
        <dbReference type="EMBL" id="AWW29500.1"/>
    </source>
</evidence>
<organism evidence="2 3">
    <name type="scientific">Echinicola strongylocentroti</name>
    <dbReference type="NCBI Taxonomy" id="1795355"/>
    <lineage>
        <taxon>Bacteria</taxon>
        <taxon>Pseudomonadati</taxon>
        <taxon>Bacteroidota</taxon>
        <taxon>Cytophagia</taxon>
        <taxon>Cytophagales</taxon>
        <taxon>Cyclobacteriaceae</taxon>
        <taxon>Echinicola</taxon>
    </lineage>
</organism>
<dbReference type="Pfam" id="PF25056">
    <property type="entry name" value="DUF7793"/>
    <property type="match status" value="1"/>
</dbReference>
<dbReference type="KEGG" id="est:DN752_04765"/>
<accession>A0A2Z4IFM8</accession>